<dbReference type="GO" id="GO:0016798">
    <property type="term" value="F:hydrolase activity, acting on glycosyl bonds"/>
    <property type="evidence" value="ECO:0007669"/>
    <property type="project" value="UniProtKB-KW"/>
</dbReference>
<keyword evidence="2" id="KW-0378">Hydrolase</keyword>
<dbReference type="PANTHER" id="PTHR16222">
    <property type="entry name" value="ADP-RIBOSYLGLYCOHYDROLASE"/>
    <property type="match status" value="1"/>
</dbReference>
<evidence type="ECO:0000313" key="3">
    <source>
        <dbReference type="Proteomes" id="UP001271792"/>
    </source>
</evidence>
<dbReference type="InterPro" id="IPR050792">
    <property type="entry name" value="ADP-ribosylglycohydrolase"/>
</dbReference>
<accession>A0ABU4TKK0</accession>
<feature type="compositionally biased region" description="Basic and acidic residues" evidence="1">
    <location>
        <begin position="328"/>
        <end position="340"/>
    </location>
</feature>
<reference evidence="2 3" key="1">
    <citation type="submission" date="2023-11" db="EMBL/GenBank/DDBJ databases">
        <title>Lentzea sokolovensis, sp. nov., Lentzea kristufkii, sp. nov., and Lentzea miocenensis, sp. nov., rare actinobacteria from Sokolov Coal Basin, Miocene lacustrine sediment, Czech Republic.</title>
        <authorList>
            <person name="Lara A."/>
            <person name="Kotroba L."/>
            <person name="Nouioui I."/>
            <person name="Neumann-Schaal M."/>
            <person name="Mast Y."/>
            <person name="Chronakova A."/>
        </authorList>
    </citation>
    <scope>NUCLEOTIDE SEQUENCE [LARGE SCALE GENOMIC DNA]</scope>
    <source>
        <strain evidence="2 3">BCCO 10_0798</strain>
    </source>
</reference>
<evidence type="ECO:0000256" key="1">
    <source>
        <dbReference type="SAM" id="MobiDB-lite"/>
    </source>
</evidence>
<dbReference type="EC" id="3.2.2.-" evidence="2"/>
<dbReference type="InterPro" id="IPR005502">
    <property type="entry name" value="Ribosyl_crysJ1"/>
</dbReference>
<keyword evidence="2" id="KW-0326">Glycosidase</keyword>
<comment type="caution">
    <text evidence="2">The sequence shown here is derived from an EMBL/GenBank/DDBJ whole genome shotgun (WGS) entry which is preliminary data.</text>
</comment>
<dbReference type="EMBL" id="JAXAVV010000002">
    <property type="protein sequence ID" value="MDX8048598.1"/>
    <property type="molecule type" value="Genomic_DNA"/>
</dbReference>
<keyword evidence="3" id="KW-1185">Reference proteome</keyword>
<sequence length="348" mass="36316">MDRIAGSLYGLAFGDALGRPTEFLTVGEIDREFGPAGPDDLVGDPALVTDDTQMALAVAWALHGVDRYTADVLEPRLRERFVAWAHSPENNRAPGMTCLRACGGLAEGAPWVEATIAGSKGCGANMRVTPVGLVPGLDLDVLAGVSQLQAAMTHGHPTALAASELTACATRLLVDGFELADVPAALLARCGERRSVYLEEWLGSLWQMPGATTPADFIARGWDECAVVLERLVAALARPDDGLDACLATGEGWIAEEALATGLYCAVRHADDPVRCLVRAARTSGDSDSIAALAGAFVGAAHGLAAWPADWVARIEYADQLAALAAGAHERTSGQDKARPDGPSGRAL</sequence>
<dbReference type="PANTHER" id="PTHR16222:SF12">
    <property type="entry name" value="ADP-RIBOSYLGLYCOHYDROLASE-RELATED"/>
    <property type="match status" value="1"/>
</dbReference>
<dbReference type="Pfam" id="PF03747">
    <property type="entry name" value="ADP_ribosyl_GH"/>
    <property type="match status" value="1"/>
</dbReference>
<dbReference type="InterPro" id="IPR036705">
    <property type="entry name" value="Ribosyl_crysJ1_sf"/>
</dbReference>
<evidence type="ECO:0000313" key="2">
    <source>
        <dbReference type="EMBL" id="MDX8048598.1"/>
    </source>
</evidence>
<organism evidence="2 3">
    <name type="scientific">Lentzea kristufekii</name>
    <dbReference type="NCBI Taxonomy" id="3095430"/>
    <lineage>
        <taxon>Bacteria</taxon>
        <taxon>Bacillati</taxon>
        <taxon>Actinomycetota</taxon>
        <taxon>Actinomycetes</taxon>
        <taxon>Pseudonocardiales</taxon>
        <taxon>Pseudonocardiaceae</taxon>
        <taxon>Lentzea</taxon>
    </lineage>
</organism>
<dbReference type="Gene3D" id="1.10.4080.10">
    <property type="entry name" value="ADP-ribosylation/Crystallin J1"/>
    <property type="match status" value="1"/>
</dbReference>
<reference evidence="2 3" key="2">
    <citation type="submission" date="2023-11" db="EMBL/GenBank/DDBJ databases">
        <authorList>
            <person name="Lara A.C."/>
            <person name="Chronakova A."/>
        </authorList>
    </citation>
    <scope>NUCLEOTIDE SEQUENCE [LARGE SCALE GENOMIC DNA]</scope>
    <source>
        <strain evidence="2 3">BCCO 10_0798</strain>
    </source>
</reference>
<name>A0ABU4TKK0_9PSEU</name>
<feature type="region of interest" description="Disordered" evidence="1">
    <location>
        <begin position="328"/>
        <end position="348"/>
    </location>
</feature>
<dbReference type="RefSeq" id="WP_319982715.1">
    <property type="nucleotide sequence ID" value="NZ_JAXAVV010000002.1"/>
</dbReference>
<proteinExistence type="predicted"/>
<dbReference type="Proteomes" id="UP001271792">
    <property type="component" value="Unassembled WGS sequence"/>
</dbReference>
<gene>
    <name evidence="2" type="ORF">SK571_04340</name>
</gene>
<dbReference type="SUPFAM" id="SSF101478">
    <property type="entry name" value="ADP-ribosylglycohydrolase"/>
    <property type="match status" value="1"/>
</dbReference>
<protein>
    <submittedName>
        <fullName evidence="2">ADP-ribosylglycohydrolase family protein</fullName>
        <ecNumber evidence="2">3.2.2.-</ecNumber>
    </submittedName>
</protein>